<evidence type="ECO:0000313" key="7">
    <source>
        <dbReference type="Proteomes" id="UP001596043"/>
    </source>
</evidence>
<keyword evidence="4" id="KW-0676">Redox-active center</keyword>
<evidence type="ECO:0000313" key="6">
    <source>
        <dbReference type="EMBL" id="MFC4635621.1"/>
    </source>
</evidence>
<feature type="domain" description="Thioredoxin" evidence="5">
    <location>
        <begin position="29"/>
        <end position="169"/>
    </location>
</feature>
<evidence type="ECO:0000256" key="4">
    <source>
        <dbReference type="ARBA" id="ARBA00023284"/>
    </source>
</evidence>
<dbReference type="SUPFAM" id="SSF52833">
    <property type="entry name" value="Thioredoxin-like"/>
    <property type="match status" value="1"/>
</dbReference>
<dbReference type="InterPro" id="IPR000866">
    <property type="entry name" value="AhpC/TSA"/>
</dbReference>
<name>A0ABV9HZN0_9FLAO</name>
<evidence type="ECO:0000256" key="1">
    <source>
        <dbReference type="ARBA" id="ARBA00004196"/>
    </source>
</evidence>
<protein>
    <submittedName>
        <fullName evidence="6">Redoxin domain-containing protein</fullName>
    </submittedName>
</protein>
<keyword evidence="3" id="KW-1015">Disulfide bond</keyword>
<dbReference type="Pfam" id="PF00578">
    <property type="entry name" value="AhpC-TSA"/>
    <property type="match status" value="1"/>
</dbReference>
<accession>A0ABV9HZN0</accession>
<organism evidence="6 7">
    <name type="scientific">Dokdonia ponticola</name>
    <dbReference type="NCBI Taxonomy" id="2041041"/>
    <lineage>
        <taxon>Bacteria</taxon>
        <taxon>Pseudomonadati</taxon>
        <taxon>Bacteroidota</taxon>
        <taxon>Flavobacteriia</taxon>
        <taxon>Flavobacteriales</taxon>
        <taxon>Flavobacteriaceae</taxon>
        <taxon>Dokdonia</taxon>
    </lineage>
</organism>
<dbReference type="RefSeq" id="WP_379981026.1">
    <property type="nucleotide sequence ID" value="NZ_JBHSFV010000011.1"/>
</dbReference>
<keyword evidence="2" id="KW-0201">Cytochrome c-type biogenesis</keyword>
<dbReference type="InterPro" id="IPR050553">
    <property type="entry name" value="Thioredoxin_ResA/DsbE_sf"/>
</dbReference>
<dbReference type="InterPro" id="IPR013766">
    <property type="entry name" value="Thioredoxin_domain"/>
</dbReference>
<dbReference type="Pfam" id="PF12543">
    <property type="entry name" value="DUF3738"/>
    <property type="match status" value="1"/>
</dbReference>
<dbReference type="Gene3D" id="3.40.30.10">
    <property type="entry name" value="Glutaredoxin"/>
    <property type="match status" value="1"/>
</dbReference>
<dbReference type="PROSITE" id="PS51352">
    <property type="entry name" value="THIOREDOXIN_2"/>
    <property type="match status" value="1"/>
</dbReference>
<evidence type="ECO:0000256" key="2">
    <source>
        <dbReference type="ARBA" id="ARBA00022748"/>
    </source>
</evidence>
<comment type="subcellular location">
    <subcellularLocation>
        <location evidence="1">Cell envelope</location>
    </subcellularLocation>
</comment>
<evidence type="ECO:0000259" key="5">
    <source>
        <dbReference type="PROSITE" id="PS51352"/>
    </source>
</evidence>
<sequence length="402" mass="46368">MQKIIILIFAITLLCGCKQEITPVNETEAQIGFKVPNIAFKQLLNDSQTQSNLYGYTEDIIILDFWATWCGPCITSFPKMSALQETFGKQIKIIAVTDESPERIELFLKNKPQQFTVAIDNDKSINTYFTHAYIPHYVILDRNKVIKAIVDGDYITKENITKLIAGEQVIFKEKKENLAFDPNKPLGTTDKPIVYQSTLLPYNPDLQGMSNLGSPTSNRLFMLNTTFTSMLQRAYQYSYNRTKEHLKHPEKYTFTPENRYSYEMIYPDYVYEQRLELVKNEIKALSGLSATIETQVTDVYVLQKIPNTKISIPISSKQPDPNAFVRYGEGITLQGDPMERLRDYYEEVLLLPVVDETGYDKVYDIEVKWFEENQKQSLAELTKYGLELKKAKRPIDFLIIAD</sequence>
<dbReference type="CDD" id="cd02966">
    <property type="entry name" value="TlpA_like_family"/>
    <property type="match status" value="1"/>
</dbReference>
<dbReference type="Proteomes" id="UP001596043">
    <property type="component" value="Unassembled WGS sequence"/>
</dbReference>
<gene>
    <name evidence="6" type="ORF">ACFO3O_17045</name>
</gene>
<dbReference type="PROSITE" id="PS51257">
    <property type="entry name" value="PROKAR_LIPOPROTEIN"/>
    <property type="match status" value="1"/>
</dbReference>
<dbReference type="PANTHER" id="PTHR42852:SF6">
    <property type="entry name" value="THIOL:DISULFIDE INTERCHANGE PROTEIN DSBE"/>
    <property type="match status" value="1"/>
</dbReference>
<reference evidence="7" key="1">
    <citation type="journal article" date="2019" name="Int. J. Syst. Evol. Microbiol.">
        <title>The Global Catalogue of Microorganisms (GCM) 10K type strain sequencing project: providing services to taxonomists for standard genome sequencing and annotation.</title>
        <authorList>
            <consortium name="The Broad Institute Genomics Platform"/>
            <consortium name="The Broad Institute Genome Sequencing Center for Infectious Disease"/>
            <person name="Wu L."/>
            <person name="Ma J."/>
        </authorList>
    </citation>
    <scope>NUCLEOTIDE SEQUENCE [LARGE SCALE GENOMIC DNA]</scope>
    <source>
        <strain evidence="7">YJ-61-S</strain>
    </source>
</reference>
<dbReference type="InterPro" id="IPR036249">
    <property type="entry name" value="Thioredoxin-like_sf"/>
</dbReference>
<comment type="caution">
    <text evidence="6">The sequence shown here is derived from an EMBL/GenBank/DDBJ whole genome shotgun (WGS) entry which is preliminary data.</text>
</comment>
<proteinExistence type="predicted"/>
<evidence type="ECO:0000256" key="3">
    <source>
        <dbReference type="ARBA" id="ARBA00023157"/>
    </source>
</evidence>
<dbReference type="EMBL" id="JBHSFV010000011">
    <property type="protein sequence ID" value="MFC4635621.1"/>
    <property type="molecule type" value="Genomic_DNA"/>
</dbReference>
<dbReference type="PANTHER" id="PTHR42852">
    <property type="entry name" value="THIOL:DISULFIDE INTERCHANGE PROTEIN DSBE"/>
    <property type="match status" value="1"/>
</dbReference>
<keyword evidence="7" id="KW-1185">Reference proteome</keyword>
<dbReference type="InterPro" id="IPR017801">
    <property type="entry name" value="DUF3738"/>
</dbReference>